<evidence type="ECO:0000313" key="1">
    <source>
        <dbReference type="EMBL" id="KGN66210.1"/>
    </source>
</evidence>
<evidence type="ECO:0000313" key="2">
    <source>
        <dbReference type="Proteomes" id="UP000029981"/>
    </source>
</evidence>
<accession>A0A0A0LWD6</accession>
<dbReference type="Gramene" id="KGN66210">
    <property type="protein sequence ID" value="KGN66210"/>
    <property type="gene ID" value="Csa_1G580250"/>
</dbReference>
<name>A0A0A0LWD6_CUCSA</name>
<reference evidence="1 2" key="3">
    <citation type="journal article" date="2010" name="BMC Genomics">
        <title>Transcriptome sequencing and comparative analysis of cucumber flowers with different sex types.</title>
        <authorList>
            <person name="Guo S."/>
            <person name="Zheng Y."/>
            <person name="Joung J.G."/>
            <person name="Liu S."/>
            <person name="Zhang Z."/>
            <person name="Crasta O.R."/>
            <person name="Sobral B.W."/>
            <person name="Xu Y."/>
            <person name="Huang S."/>
            <person name="Fei Z."/>
        </authorList>
    </citation>
    <scope>NUCLEOTIDE SEQUENCE [LARGE SCALE GENOMIC DNA]</scope>
    <source>
        <strain evidence="2">cv. 9930</strain>
    </source>
</reference>
<reference evidence="1 2" key="4">
    <citation type="journal article" date="2011" name="BMC Genomics">
        <title>RNA-Seq improves annotation of protein-coding genes in the cucumber genome.</title>
        <authorList>
            <person name="Li Z."/>
            <person name="Zhang Z."/>
            <person name="Yan P."/>
            <person name="Huang S."/>
            <person name="Fei Z."/>
            <person name="Lin K."/>
        </authorList>
    </citation>
    <scope>NUCLEOTIDE SEQUENCE [LARGE SCALE GENOMIC DNA]</scope>
    <source>
        <strain evidence="2">cv. 9930</strain>
    </source>
</reference>
<sequence>MGRDYNYCIKRFVICPYGVRVKGVGAARVCTNTFLQTEDPSSKKIVPWSFRRNRDTPIFVIFFLKKRNSLFSCSSIFNLQGIVEF</sequence>
<dbReference type="EMBL" id="CM002922">
    <property type="protein sequence ID" value="KGN66210.1"/>
    <property type="molecule type" value="Genomic_DNA"/>
</dbReference>
<dbReference type="AlphaFoldDB" id="A0A0A0LWD6"/>
<gene>
    <name evidence="1" type="ORF">Csa_1G580250</name>
</gene>
<reference evidence="1 2" key="2">
    <citation type="journal article" date="2009" name="PLoS ONE">
        <title>An integrated genetic and cytogenetic map of the cucumber genome.</title>
        <authorList>
            <person name="Ren Y."/>
            <person name="Zhang Z."/>
            <person name="Liu J."/>
            <person name="Staub J.E."/>
            <person name="Han Y."/>
            <person name="Cheng Z."/>
            <person name="Li X."/>
            <person name="Lu J."/>
            <person name="Miao H."/>
            <person name="Kang H."/>
            <person name="Xie B."/>
            <person name="Gu X."/>
            <person name="Wang X."/>
            <person name="Du Y."/>
            <person name="Jin W."/>
            <person name="Huang S."/>
        </authorList>
    </citation>
    <scope>NUCLEOTIDE SEQUENCE [LARGE SCALE GENOMIC DNA]</scope>
    <source>
        <strain evidence="2">cv. 9930</strain>
    </source>
</reference>
<organism evidence="1 2">
    <name type="scientific">Cucumis sativus</name>
    <name type="common">Cucumber</name>
    <dbReference type="NCBI Taxonomy" id="3659"/>
    <lineage>
        <taxon>Eukaryota</taxon>
        <taxon>Viridiplantae</taxon>
        <taxon>Streptophyta</taxon>
        <taxon>Embryophyta</taxon>
        <taxon>Tracheophyta</taxon>
        <taxon>Spermatophyta</taxon>
        <taxon>Magnoliopsida</taxon>
        <taxon>eudicotyledons</taxon>
        <taxon>Gunneridae</taxon>
        <taxon>Pentapetalae</taxon>
        <taxon>rosids</taxon>
        <taxon>fabids</taxon>
        <taxon>Cucurbitales</taxon>
        <taxon>Cucurbitaceae</taxon>
        <taxon>Benincaseae</taxon>
        <taxon>Cucumis</taxon>
    </lineage>
</organism>
<reference evidence="1 2" key="1">
    <citation type="journal article" date="2009" name="Nat. Genet.">
        <title>The genome of the cucumber, Cucumis sativus L.</title>
        <authorList>
            <person name="Huang S."/>
            <person name="Li R."/>
            <person name="Zhang Z."/>
            <person name="Li L."/>
            <person name="Gu X."/>
            <person name="Fan W."/>
            <person name="Lucas W.J."/>
            <person name="Wang X."/>
            <person name="Xie B."/>
            <person name="Ni P."/>
            <person name="Ren Y."/>
            <person name="Zhu H."/>
            <person name="Li J."/>
            <person name="Lin K."/>
            <person name="Jin W."/>
            <person name="Fei Z."/>
            <person name="Li G."/>
            <person name="Staub J."/>
            <person name="Kilian A."/>
            <person name="van der Vossen E.A."/>
            <person name="Wu Y."/>
            <person name="Guo J."/>
            <person name="He J."/>
            <person name="Jia Z."/>
            <person name="Ren Y."/>
            <person name="Tian G."/>
            <person name="Lu Y."/>
            <person name="Ruan J."/>
            <person name="Qian W."/>
            <person name="Wang M."/>
            <person name="Huang Q."/>
            <person name="Li B."/>
            <person name="Xuan Z."/>
            <person name="Cao J."/>
            <person name="Asan"/>
            <person name="Wu Z."/>
            <person name="Zhang J."/>
            <person name="Cai Q."/>
            <person name="Bai Y."/>
            <person name="Zhao B."/>
            <person name="Han Y."/>
            <person name="Li Y."/>
            <person name="Li X."/>
            <person name="Wang S."/>
            <person name="Shi Q."/>
            <person name="Liu S."/>
            <person name="Cho W.K."/>
            <person name="Kim J.Y."/>
            <person name="Xu Y."/>
            <person name="Heller-Uszynska K."/>
            <person name="Miao H."/>
            <person name="Cheng Z."/>
            <person name="Zhang S."/>
            <person name="Wu J."/>
            <person name="Yang Y."/>
            <person name="Kang H."/>
            <person name="Li M."/>
            <person name="Liang H."/>
            <person name="Ren X."/>
            <person name="Shi Z."/>
            <person name="Wen M."/>
            <person name="Jian M."/>
            <person name="Yang H."/>
            <person name="Zhang G."/>
            <person name="Yang Z."/>
            <person name="Chen R."/>
            <person name="Liu S."/>
            <person name="Li J."/>
            <person name="Ma L."/>
            <person name="Liu H."/>
            <person name="Zhou Y."/>
            <person name="Zhao J."/>
            <person name="Fang X."/>
            <person name="Li G."/>
            <person name="Fang L."/>
            <person name="Li Y."/>
            <person name="Liu D."/>
            <person name="Zheng H."/>
            <person name="Zhang Y."/>
            <person name="Qin N."/>
            <person name="Li Z."/>
            <person name="Yang G."/>
            <person name="Yang S."/>
            <person name="Bolund L."/>
            <person name="Kristiansen K."/>
            <person name="Zheng H."/>
            <person name="Li S."/>
            <person name="Zhang X."/>
            <person name="Yang H."/>
            <person name="Wang J."/>
            <person name="Sun R."/>
            <person name="Zhang B."/>
            <person name="Jiang S."/>
            <person name="Wang J."/>
            <person name="Du Y."/>
            <person name="Li S."/>
        </authorList>
    </citation>
    <scope>NUCLEOTIDE SEQUENCE [LARGE SCALE GENOMIC DNA]</scope>
    <source>
        <strain evidence="2">cv. 9930</strain>
    </source>
</reference>
<dbReference type="Proteomes" id="UP000029981">
    <property type="component" value="Chromosome 1"/>
</dbReference>
<proteinExistence type="predicted"/>
<protein>
    <submittedName>
        <fullName evidence="1">Uncharacterized protein</fullName>
    </submittedName>
</protein>
<keyword evidence="2" id="KW-1185">Reference proteome</keyword>